<dbReference type="STRING" id="743788.S8ESP1"/>
<dbReference type="AlphaFoldDB" id="S8ESP1"/>
<proteinExistence type="predicted"/>
<name>S8ESP1_FOMSC</name>
<gene>
    <name evidence="1" type="ORF">FOMPIDRAFT_1078700</name>
</gene>
<evidence type="ECO:0000313" key="2">
    <source>
        <dbReference type="Proteomes" id="UP000015241"/>
    </source>
</evidence>
<dbReference type="InterPro" id="IPR021109">
    <property type="entry name" value="Peptidase_aspartic_dom_sf"/>
</dbReference>
<feature type="non-terminal residue" evidence="1">
    <location>
        <position position="58"/>
    </location>
</feature>
<reference evidence="1 2" key="1">
    <citation type="journal article" date="2012" name="Science">
        <title>The Paleozoic origin of enzymatic lignin decomposition reconstructed from 31 fungal genomes.</title>
        <authorList>
            <person name="Floudas D."/>
            <person name="Binder M."/>
            <person name="Riley R."/>
            <person name="Barry K."/>
            <person name="Blanchette R.A."/>
            <person name="Henrissat B."/>
            <person name="Martinez A.T."/>
            <person name="Otillar R."/>
            <person name="Spatafora J.W."/>
            <person name="Yadav J.S."/>
            <person name="Aerts A."/>
            <person name="Benoit I."/>
            <person name="Boyd A."/>
            <person name="Carlson A."/>
            <person name="Copeland A."/>
            <person name="Coutinho P.M."/>
            <person name="de Vries R.P."/>
            <person name="Ferreira P."/>
            <person name="Findley K."/>
            <person name="Foster B."/>
            <person name="Gaskell J."/>
            <person name="Glotzer D."/>
            <person name="Gorecki P."/>
            <person name="Heitman J."/>
            <person name="Hesse C."/>
            <person name="Hori C."/>
            <person name="Igarashi K."/>
            <person name="Jurgens J.A."/>
            <person name="Kallen N."/>
            <person name="Kersten P."/>
            <person name="Kohler A."/>
            <person name="Kuees U."/>
            <person name="Kumar T.K.A."/>
            <person name="Kuo A."/>
            <person name="LaButti K."/>
            <person name="Larrondo L.F."/>
            <person name="Lindquist E."/>
            <person name="Ling A."/>
            <person name="Lombard V."/>
            <person name="Lucas S."/>
            <person name="Lundell T."/>
            <person name="Martin R."/>
            <person name="McLaughlin D.J."/>
            <person name="Morgenstern I."/>
            <person name="Morin E."/>
            <person name="Murat C."/>
            <person name="Nagy L.G."/>
            <person name="Nolan M."/>
            <person name="Ohm R.A."/>
            <person name="Patyshakuliyeva A."/>
            <person name="Rokas A."/>
            <person name="Ruiz-Duenas F.J."/>
            <person name="Sabat G."/>
            <person name="Salamov A."/>
            <person name="Samejima M."/>
            <person name="Schmutz J."/>
            <person name="Slot J.C."/>
            <person name="St John F."/>
            <person name="Stenlid J."/>
            <person name="Sun H."/>
            <person name="Sun S."/>
            <person name="Syed K."/>
            <person name="Tsang A."/>
            <person name="Wiebenga A."/>
            <person name="Young D."/>
            <person name="Pisabarro A."/>
            <person name="Eastwood D.C."/>
            <person name="Martin F."/>
            <person name="Cullen D."/>
            <person name="Grigoriev I.V."/>
            <person name="Hibbett D.S."/>
        </authorList>
    </citation>
    <scope>NUCLEOTIDE SEQUENCE</scope>
    <source>
        <strain evidence="2">FP-58527</strain>
    </source>
</reference>
<evidence type="ECO:0000313" key="1">
    <source>
        <dbReference type="EMBL" id="EPS92720.1"/>
    </source>
</evidence>
<organism evidence="1 2">
    <name type="scientific">Fomitopsis schrenkii</name>
    <name type="common">Brown rot fungus</name>
    <dbReference type="NCBI Taxonomy" id="2126942"/>
    <lineage>
        <taxon>Eukaryota</taxon>
        <taxon>Fungi</taxon>
        <taxon>Dikarya</taxon>
        <taxon>Basidiomycota</taxon>
        <taxon>Agaricomycotina</taxon>
        <taxon>Agaricomycetes</taxon>
        <taxon>Polyporales</taxon>
        <taxon>Fomitopsis</taxon>
    </lineage>
</organism>
<sequence length="58" mass="6415">MQSANGGVDRSLGLVKNVPCQIGPITLYLQIHVIQRASYDVLLGRPFDVITESVVRNY</sequence>
<dbReference type="OrthoDB" id="2801388at2759"/>
<keyword evidence="2" id="KW-1185">Reference proteome</keyword>
<protein>
    <submittedName>
        <fullName evidence="1">Uncharacterized protein</fullName>
    </submittedName>
</protein>
<dbReference type="Gene3D" id="2.40.70.10">
    <property type="entry name" value="Acid Proteases"/>
    <property type="match status" value="1"/>
</dbReference>
<dbReference type="InParanoid" id="S8ESP1"/>
<dbReference type="Proteomes" id="UP000015241">
    <property type="component" value="Unassembled WGS sequence"/>
</dbReference>
<accession>S8ESP1</accession>
<dbReference type="EMBL" id="KE504377">
    <property type="protein sequence ID" value="EPS92720.1"/>
    <property type="molecule type" value="Genomic_DNA"/>
</dbReference>
<dbReference type="HOGENOM" id="CLU_003921_8_2_1"/>